<evidence type="ECO:0000256" key="14">
    <source>
        <dbReference type="ARBA" id="ARBA00047899"/>
    </source>
</evidence>
<reference evidence="19 20" key="1">
    <citation type="submission" date="2023-12" db="EMBL/GenBank/DDBJ databases">
        <title>A high-quality genome assembly for Dillenia turbinata (Dilleniales).</title>
        <authorList>
            <person name="Chanderbali A."/>
        </authorList>
    </citation>
    <scope>NUCLEOTIDE SEQUENCE [LARGE SCALE GENOMIC DNA]</scope>
    <source>
        <strain evidence="19">LSX21</strain>
        <tissue evidence="19">Leaf</tissue>
    </source>
</reference>
<dbReference type="InterPro" id="IPR001611">
    <property type="entry name" value="Leu-rich_rpt"/>
</dbReference>
<evidence type="ECO:0000256" key="10">
    <source>
        <dbReference type="ARBA" id="ARBA00022989"/>
    </source>
</evidence>
<evidence type="ECO:0000256" key="7">
    <source>
        <dbReference type="ARBA" id="ARBA00022729"/>
    </source>
</evidence>
<comment type="caution">
    <text evidence="19">The sequence shown here is derived from an EMBL/GenBank/DDBJ whole genome shotgun (WGS) entry which is preliminary data.</text>
</comment>
<keyword evidence="8" id="KW-0677">Repeat</keyword>
<feature type="chain" id="PRO_5042863907" description="non-specific serine/threonine protein kinase" evidence="17">
    <location>
        <begin position="27"/>
        <end position="762"/>
    </location>
</feature>
<evidence type="ECO:0000313" key="19">
    <source>
        <dbReference type="EMBL" id="KAK6931194.1"/>
    </source>
</evidence>
<dbReference type="AlphaFoldDB" id="A0AAN8VD01"/>
<dbReference type="PROSITE" id="PS51450">
    <property type="entry name" value="LRR"/>
    <property type="match status" value="1"/>
</dbReference>
<evidence type="ECO:0000256" key="16">
    <source>
        <dbReference type="SAM" id="Phobius"/>
    </source>
</evidence>
<dbReference type="SUPFAM" id="SSF56112">
    <property type="entry name" value="Protein kinase-like (PK-like)"/>
    <property type="match status" value="1"/>
</dbReference>
<organism evidence="19 20">
    <name type="scientific">Dillenia turbinata</name>
    <dbReference type="NCBI Taxonomy" id="194707"/>
    <lineage>
        <taxon>Eukaryota</taxon>
        <taxon>Viridiplantae</taxon>
        <taxon>Streptophyta</taxon>
        <taxon>Embryophyta</taxon>
        <taxon>Tracheophyta</taxon>
        <taxon>Spermatophyta</taxon>
        <taxon>Magnoliopsida</taxon>
        <taxon>eudicotyledons</taxon>
        <taxon>Gunneridae</taxon>
        <taxon>Pentapetalae</taxon>
        <taxon>Dilleniales</taxon>
        <taxon>Dilleniaceae</taxon>
        <taxon>Dillenia</taxon>
    </lineage>
</organism>
<dbReference type="EC" id="2.7.11.1" evidence="2"/>
<evidence type="ECO:0000256" key="12">
    <source>
        <dbReference type="ARBA" id="ARBA00023170"/>
    </source>
</evidence>
<evidence type="ECO:0000313" key="20">
    <source>
        <dbReference type="Proteomes" id="UP001370490"/>
    </source>
</evidence>
<keyword evidence="7 17" id="KW-0732">Signal</keyword>
<gene>
    <name evidence="19" type="ORF">RJ641_002987</name>
</gene>
<feature type="domain" description="Protein kinase" evidence="18">
    <location>
        <begin position="446"/>
        <end position="745"/>
    </location>
</feature>
<keyword evidence="20" id="KW-1185">Reference proteome</keyword>
<evidence type="ECO:0000256" key="4">
    <source>
        <dbReference type="ARBA" id="ARBA00022614"/>
    </source>
</evidence>
<dbReference type="SUPFAM" id="SSF52058">
    <property type="entry name" value="L domain-like"/>
    <property type="match status" value="1"/>
</dbReference>
<dbReference type="InterPro" id="IPR001245">
    <property type="entry name" value="Ser-Thr/Tyr_kinase_cat_dom"/>
</dbReference>
<sequence length="762" mass="85598">MEFPRISFHFLISVLNILLLFSFSKAQLSPTESTVLFQIQRLLEYPPPLQGWTNWTNFCYLPYSPSLSIVCNGNHITELTVVGNKSSPSQIPKPNPGNFKFSQQTLSDKFSLDSLFTTLTRLPKLRVLSFVSLGLWGPLPAKISRISSLEVLNISSNFIYGEIPQILSSMKNLKSLVLADNMLNGSLPDLSNLQSLQELDLGNNYIGPKFPSLPNRLVTLVLSNNSIRSQIPPEIKNFDLLQKCDVSSNQIMGLISISLFSLPSVQYINIAKNQFSGSIPMNLSCNDKLYYVDISNNLFTGNLPTCLRSSTRNKTVLSFWNCLSNTSTKYQHPYSFCHNEALAVKPPSAVKAQENESSNIKTRLILGIIGGILGFATSFLVIVLVVYRRVGSRNMVNNKFESYFGEKSPAPVVRSRHVPSMRLASLCLPAYNTFTLEEIEDATNNFDPSNLIGEGSQGQLYRGWLEDGSAVIIRCIKLRRKNSPQGHLQHMDVLSKLRHRHLVSILGHCVVTYQDHPSMCSTVLVVHEHISNESLRTHLSELRKREMLKWPQRMAITIGIARGVQFLHAGNTPGIYGNDLNIENILLDASLTAKISNYNLPLPFKLDSESPYYGQEISNRNKYFFFLFFFFFFFFQSSGLCDLTSTCSADNAEKDDIYQLGVILLEVITGKVMASESKLEQLKLLLESSINEAPAKLREMTDPAYRGTYAYQSLRTAVEITINCLSKDSSKRPSIEDVLWNLQYAIQVQEGWTSSESLSTRS</sequence>
<dbReference type="Gene3D" id="1.10.510.10">
    <property type="entry name" value="Transferase(Phosphotransferase) domain 1"/>
    <property type="match status" value="1"/>
</dbReference>
<dbReference type="PANTHER" id="PTHR48006:SF73">
    <property type="entry name" value="PROTEIN KINASE DOMAIN-CONTAINING PROTEIN"/>
    <property type="match status" value="1"/>
</dbReference>
<dbReference type="Pfam" id="PF00560">
    <property type="entry name" value="LRR_1"/>
    <property type="match status" value="2"/>
</dbReference>
<accession>A0AAN8VD01</accession>
<protein>
    <recommendedName>
        <fullName evidence="2">non-specific serine/threonine protein kinase</fullName>
        <ecNumber evidence="2">2.7.11.1</ecNumber>
    </recommendedName>
</protein>
<dbReference type="Proteomes" id="UP001370490">
    <property type="component" value="Unassembled WGS sequence"/>
</dbReference>
<dbReference type="GO" id="GO:0005524">
    <property type="term" value="F:ATP binding"/>
    <property type="evidence" value="ECO:0007669"/>
    <property type="project" value="InterPro"/>
</dbReference>
<dbReference type="Pfam" id="PF07714">
    <property type="entry name" value="PK_Tyr_Ser-Thr"/>
    <property type="match status" value="1"/>
</dbReference>
<name>A0AAN8VD01_9MAGN</name>
<keyword evidence="11 16" id="KW-0472">Membrane</keyword>
<dbReference type="FunFam" id="3.80.10.10:FF:000673">
    <property type="entry name" value="Probable LRR receptor-like serine/threonine-protein kinase At2g02780"/>
    <property type="match status" value="1"/>
</dbReference>
<dbReference type="Gene3D" id="3.80.10.10">
    <property type="entry name" value="Ribonuclease Inhibitor"/>
    <property type="match status" value="3"/>
</dbReference>
<keyword evidence="4" id="KW-0433">Leucine-rich repeat</keyword>
<keyword evidence="10 16" id="KW-1133">Transmembrane helix</keyword>
<dbReference type="InterPro" id="IPR000719">
    <property type="entry name" value="Prot_kinase_dom"/>
</dbReference>
<dbReference type="Gene3D" id="3.30.200.20">
    <property type="entry name" value="Phosphorylase Kinase, domain 1"/>
    <property type="match status" value="1"/>
</dbReference>
<dbReference type="PANTHER" id="PTHR48006">
    <property type="entry name" value="LEUCINE-RICH REPEAT-CONTAINING PROTEIN DDB_G0281931-RELATED"/>
    <property type="match status" value="1"/>
</dbReference>
<keyword evidence="13" id="KW-0325">Glycoprotein</keyword>
<evidence type="ECO:0000256" key="17">
    <source>
        <dbReference type="SAM" id="SignalP"/>
    </source>
</evidence>
<evidence type="ECO:0000259" key="18">
    <source>
        <dbReference type="PROSITE" id="PS50011"/>
    </source>
</evidence>
<evidence type="ECO:0000256" key="9">
    <source>
        <dbReference type="ARBA" id="ARBA00022777"/>
    </source>
</evidence>
<keyword evidence="3" id="KW-0723">Serine/threonine-protein kinase</keyword>
<proteinExistence type="predicted"/>
<dbReference type="GO" id="GO:0004674">
    <property type="term" value="F:protein serine/threonine kinase activity"/>
    <property type="evidence" value="ECO:0007669"/>
    <property type="project" value="UniProtKB-KW"/>
</dbReference>
<keyword evidence="12" id="KW-0675">Receptor</keyword>
<dbReference type="InterPro" id="IPR011009">
    <property type="entry name" value="Kinase-like_dom_sf"/>
</dbReference>
<feature type="transmembrane region" description="Helical" evidence="16">
    <location>
        <begin position="364"/>
        <end position="387"/>
    </location>
</feature>
<dbReference type="FunFam" id="1.10.510.10:FF:000431">
    <property type="entry name" value="Putative inactive leucine-rich repeat receptor-like protein kinase"/>
    <property type="match status" value="1"/>
</dbReference>
<dbReference type="EMBL" id="JBAMMX010000011">
    <property type="protein sequence ID" value="KAK6931194.1"/>
    <property type="molecule type" value="Genomic_DNA"/>
</dbReference>
<evidence type="ECO:0000256" key="2">
    <source>
        <dbReference type="ARBA" id="ARBA00012513"/>
    </source>
</evidence>
<comment type="catalytic activity">
    <reaction evidence="15">
        <text>L-seryl-[protein] + ATP = O-phospho-L-seryl-[protein] + ADP + H(+)</text>
        <dbReference type="Rhea" id="RHEA:17989"/>
        <dbReference type="Rhea" id="RHEA-COMP:9863"/>
        <dbReference type="Rhea" id="RHEA-COMP:11604"/>
        <dbReference type="ChEBI" id="CHEBI:15378"/>
        <dbReference type="ChEBI" id="CHEBI:29999"/>
        <dbReference type="ChEBI" id="CHEBI:30616"/>
        <dbReference type="ChEBI" id="CHEBI:83421"/>
        <dbReference type="ChEBI" id="CHEBI:456216"/>
        <dbReference type="EC" id="2.7.11.1"/>
    </reaction>
</comment>
<evidence type="ECO:0000256" key="13">
    <source>
        <dbReference type="ARBA" id="ARBA00023180"/>
    </source>
</evidence>
<dbReference type="PROSITE" id="PS50011">
    <property type="entry name" value="PROTEIN_KINASE_DOM"/>
    <property type="match status" value="1"/>
</dbReference>
<dbReference type="GO" id="GO:0016020">
    <property type="term" value="C:membrane"/>
    <property type="evidence" value="ECO:0007669"/>
    <property type="project" value="UniProtKB-SubCell"/>
</dbReference>
<evidence type="ECO:0000256" key="11">
    <source>
        <dbReference type="ARBA" id="ARBA00023136"/>
    </source>
</evidence>
<keyword evidence="5" id="KW-0808">Transferase</keyword>
<evidence type="ECO:0000256" key="3">
    <source>
        <dbReference type="ARBA" id="ARBA00022527"/>
    </source>
</evidence>
<comment type="catalytic activity">
    <reaction evidence="14">
        <text>L-threonyl-[protein] + ATP = O-phospho-L-threonyl-[protein] + ADP + H(+)</text>
        <dbReference type="Rhea" id="RHEA:46608"/>
        <dbReference type="Rhea" id="RHEA-COMP:11060"/>
        <dbReference type="Rhea" id="RHEA-COMP:11605"/>
        <dbReference type="ChEBI" id="CHEBI:15378"/>
        <dbReference type="ChEBI" id="CHEBI:30013"/>
        <dbReference type="ChEBI" id="CHEBI:30616"/>
        <dbReference type="ChEBI" id="CHEBI:61977"/>
        <dbReference type="ChEBI" id="CHEBI:456216"/>
        <dbReference type="EC" id="2.7.11.1"/>
    </reaction>
</comment>
<feature type="signal peptide" evidence="17">
    <location>
        <begin position="1"/>
        <end position="26"/>
    </location>
</feature>
<keyword evidence="9 19" id="KW-0418">Kinase</keyword>
<evidence type="ECO:0000256" key="5">
    <source>
        <dbReference type="ARBA" id="ARBA00022679"/>
    </source>
</evidence>
<comment type="subcellular location">
    <subcellularLocation>
        <location evidence="1">Membrane</location>
        <topology evidence="1">Single-pass type I membrane protein</topology>
    </subcellularLocation>
</comment>
<keyword evidence="6 16" id="KW-0812">Transmembrane</keyword>
<evidence type="ECO:0000256" key="1">
    <source>
        <dbReference type="ARBA" id="ARBA00004479"/>
    </source>
</evidence>
<feature type="transmembrane region" description="Helical" evidence="16">
    <location>
        <begin position="623"/>
        <end position="645"/>
    </location>
</feature>
<evidence type="ECO:0000256" key="6">
    <source>
        <dbReference type="ARBA" id="ARBA00022692"/>
    </source>
</evidence>
<evidence type="ECO:0000256" key="8">
    <source>
        <dbReference type="ARBA" id="ARBA00022737"/>
    </source>
</evidence>
<dbReference type="InterPro" id="IPR051824">
    <property type="entry name" value="LRR_Rcpt-Like_S/T_Kinase"/>
</dbReference>
<dbReference type="InterPro" id="IPR032675">
    <property type="entry name" value="LRR_dom_sf"/>
</dbReference>
<evidence type="ECO:0000256" key="15">
    <source>
        <dbReference type="ARBA" id="ARBA00048679"/>
    </source>
</evidence>